<reference evidence="2" key="2">
    <citation type="submission" date="2025-08" db="UniProtKB">
        <authorList>
            <consortium name="RefSeq"/>
        </authorList>
    </citation>
    <scope>IDENTIFICATION</scope>
    <source>
        <tissue evidence="2">Leaf</tissue>
    </source>
</reference>
<organism evidence="1 2">
    <name type="scientific">Nicotiana sylvestris</name>
    <name type="common">Wood tobacco</name>
    <name type="synonym">South American tobacco</name>
    <dbReference type="NCBI Taxonomy" id="4096"/>
    <lineage>
        <taxon>Eukaryota</taxon>
        <taxon>Viridiplantae</taxon>
        <taxon>Streptophyta</taxon>
        <taxon>Embryophyta</taxon>
        <taxon>Tracheophyta</taxon>
        <taxon>Spermatophyta</taxon>
        <taxon>Magnoliopsida</taxon>
        <taxon>eudicotyledons</taxon>
        <taxon>Gunneridae</taxon>
        <taxon>Pentapetalae</taxon>
        <taxon>asterids</taxon>
        <taxon>lamiids</taxon>
        <taxon>Solanales</taxon>
        <taxon>Solanaceae</taxon>
        <taxon>Nicotianoideae</taxon>
        <taxon>Nicotianeae</taxon>
        <taxon>Nicotiana</taxon>
    </lineage>
</organism>
<dbReference type="GeneID" id="104224668"/>
<keyword evidence="1" id="KW-1185">Reference proteome</keyword>
<dbReference type="AlphaFoldDB" id="A0A1U7W7Q7"/>
<accession>A0A1U7W7Q7</accession>
<proteinExistence type="predicted"/>
<sequence length="337" mass="38052">MRSDSSTKKSDTFYEFHQNRGHKTQNCHALILEVDNLLQQGHLKELLRDKDRNILTRGRERLGLPKPSSPARTINMIIGGTDDASINNINFTAIHKLKRSITHEQYDGLKESIIFDESDADGLTFSQNDALVITSQILDTYVRRIMVDDGSIECIIHPQVLVQMRLEDKIVSCCITLTDFNNVVERTSREITLPVLAGGVALETIFHTMYQDTTYNTIVGRSWIHPMKAILSSLYQVEESVSLLSKAGHKDVQNQIGKTMQVYIDDMLHGIEVNPNKIKAINGISKHLTIKKQVQRLTGRIAALSKFISRSSNRCHGFSTYSKRITTSNGSLNVYKH</sequence>
<dbReference type="RefSeq" id="XP_009774653.1">
    <property type="nucleotide sequence ID" value="XM_009776351.1"/>
</dbReference>
<dbReference type="Proteomes" id="UP000189701">
    <property type="component" value="Unplaced"/>
</dbReference>
<evidence type="ECO:0000313" key="1">
    <source>
        <dbReference type="Proteomes" id="UP000189701"/>
    </source>
</evidence>
<dbReference type="eggNOG" id="KOG0017">
    <property type="taxonomic scope" value="Eukaryota"/>
</dbReference>
<evidence type="ECO:0000313" key="2">
    <source>
        <dbReference type="RefSeq" id="XP_009774653.1"/>
    </source>
</evidence>
<protein>
    <submittedName>
        <fullName evidence="2">Uncharacterized protein LOC104224668</fullName>
    </submittedName>
</protein>
<dbReference type="KEGG" id="nsy:104224668"/>
<gene>
    <name evidence="2" type="primary">LOC104224668</name>
</gene>
<name>A0A1U7W7Q7_NICSY</name>
<reference evidence="1" key="1">
    <citation type="journal article" date="2013" name="Genome Biol.">
        <title>Reference genomes and transcriptomes of Nicotiana sylvestris and Nicotiana tomentosiformis.</title>
        <authorList>
            <person name="Sierro N."/>
            <person name="Battey J.N."/>
            <person name="Ouadi S."/>
            <person name="Bovet L."/>
            <person name="Goepfert S."/>
            <person name="Bakaher N."/>
            <person name="Peitsch M.C."/>
            <person name="Ivanov N.V."/>
        </authorList>
    </citation>
    <scope>NUCLEOTIDE SEQUENCE [LARGE SCALE GENOMIC DNA]</scope>
</reference>
<dbReference type="PANTHER" id="PTHR33240:SF8">
    <property type="entry name" value="OS03G0439900 PROTEIN"/>
    <property type="match status" value="1"/>
</dbReference>
<dbReference type="PANTHER" id="PTHR33240">
    <property type="entry name" value="OS08G0508500 PROTEIN"/>
    <property type="match status" value="1"/>
</dbReference>